<dbReference type="Gene3D" id="2.30.310.10">
    <property type="entry name" value="ibrinogen binding protein from staphylococcus aureus domain"/>
    <property type="match status" value="1"/>
</dbReference>
<dbReference type="RefSeq" id="WP_285152614.1">
    <property type="nucleotide sequence ID" value="NZ_JASSPP010000002.1"/>
</dbReference>
<reference evidence="3 4" key="1">
    <citation type="submission" date="2023-06" db="EMBL/GenBank/DDBJ databases">
        <title>Antibody response to the Sneathia vaginalis cytopathogenic toxin A during pregnancy.</title>
        <authorList>
            <person name="Mccoy Z.T."/>
            <person name="Serrano M.G."/>
            <person name="Spaine K."/>
            <person name="Edwards D.J."/>
            <person name="Buck G.A."/>
            <person name="Jefferson K."/>
        </authorList>
    </citation>
    <scope>NUCLEOTIDE SEQUENCE [LARGE SCALE GENOMIC DNA]</scope>
    <source>
        <strain evidence="3 4">CCUG 42621</strain>
    </source>
</reference>
<evidence type="ECO:0000313" key="3">
    <source>
        <dbReference type="EMBL" id="MDK9580233.1"/>
    </source>
</evidence>
<organism evidence="3 4">
    <name type="scientific">Sneathia sanguinegens</name>
    <dbReference type="NCBI Taxonomy" id="40543"/>
    <lineage>
        <taxon>Bacteria</taxon>
        <taxon>Fusobacteriati</taxon>
        <taxon>Fusobacteriota</taxon>
        <taxon>Fusobacteriia</taxon>
        <taxon>Fusobacteriales</taxon>
        <taxon>Leptotrichiaceae</taxon>
        <taxon>Sneathia</taxon>
    </lineage>
</organism>
<dbReference type="InterPro" id="IPR008532">
    <property type="entry name" value="NFACT_RNA-bd"/>
</dbReference>
<keyword evidence="1" id="KW-0175">Coiled coil</keyword>
<evidence type="ECO:0000313" key="4">
    <source>
        <dbReference type="Proteomes" id="UP001225134"/>
    </source>
</evidence>
<evidence type="ECO:0000256" key="1">
    <source>
        <dbReference type="SAM" id="Coils"/>
    </source>
</evidence>
<protein>
    <submittedName>
        <fullName evidence="3">NFACT family protein</fullName>
    </submittedName>
</protein>
<feature type="coiled-coil region" evidence="1">
    <location>
        <begin position="316"/>
        <end position="343"/>
    </location>
</feature>
<keyword evidence="4" id="KW-1185">Reference proteome</keyword>
<proteinExistence type="predicted"/>
<feature type="domain" description="NFACT RNA-binding" evidence="2">
    <location>
        <begin position="385"/>
        <end position="450"/>
    </location>
</feature>
<evidence type="ECO:0000259" key="2">
    <source>
        <dbReference type="Pfam" id="PF05670"/>
    </source>
</evidence>
<gene>
    <name evidence="3" type="ORF">QQA45_01700</name>
</gene>
<dbReference type="PANTHER" id="PTHR15239">
    <property type="entry name" value="NUCLEAR EXPORT MEDIATOR FACTOR NEMF"/>
    <property type="match status" value="1"/>
</dbReference>
<dbReference type="Pfam" id="PF05833">
    <property type="entry name" value="NFACT_N"/>
    <property type="match status" value="2"/>
</dbReference>
<dbReference type="EMBL" id="JASSPP010000002">
    <property type="protein sequence ID" value="MDK9580233.1"/>
    <property type="molecule type" value="Genomic_DNA"/>
</dbReference>
<comment type="caution">
    <text evidence="3">The sequence shown here is derived from an EMBL/GenBank/DDBJ whole genome shotgun (WGS) entry which is preliminary data.</text>
</comment>
<dbReference type="InterPro" id="IPR051608">
    <property type="entry name" value="RQC_Subunit_NEMF"/>
</dbReference>
<name>A0ABT7HIB7_9FUSO</name>
<accession>A0ABT7HIB7</accession>
<sequence length="486" mass="57029">MIYLDTVGIKFLANELNENLKGNRINKINAYDKNSFSIFCGKKNIYFDNSLTAIVFLSSNKLRNTEYTSSFILKLKNSLIGGYIREVYAKKDDRIICFKLEKMDIVGKLEKYELIYELLGKEVNVLLVDKNRMILANMYVHLKTKRKNIANSNYIFPEPVNKYGKYMAKLPNEQLEKFEKTYEALIFSNGLLTYNKFLDMPYEKFSSLNEALTEYFLRNSSISSVENKKRKILKFVLGNIKRIKSIQNKIDKDITKNLNYEIYKQKADILLANLYKIKSNTQEITLLNYYTNENITIKLDNSLSPSKNVEKFYQKYAKGKRTIEILNKRKEELKKELEYFVEQQHYVEIENDILGLEEIEKELGIIKKDKIRSTKQSKRELYSVEYKDAIIYVGRNSFENDKLTFEIAKYNDLWLHIKDVPGPHVIIKATNITDDIIEYAAKLAVKNSKNKTYGLVDYCLKKYVKKIHGAKKGQVIYTNYKTIMVE</sequence>
<dbReference type="Proteomes" id="UP001225134">
    <property type="component" value="Unassembled WGS sequence"/>
</dbReference>
<dbReference type="Pfam" id="PF05670">
    <property type="entry name" value="NFACT-R_1"/>
    <property type="match status" value="1"/>
</dbReference>
<dbReference type="PANTHER" id="PTHR15239:SF6">
    <property type="entry name" value="RIBOSOME QUALITY CONTROL COMPLEX SUBUNIT NEMF"/>
    <property type="match status" value="1"/>
</dbReference>